<name>A0ABS1MGB3_9NOCA</name>
<dbReference type="InterPro" id="IPR028939">
    <property type="entry name" value="P5C_Rdtase_cat_N"/>
</dbReference>
<feature type="domain" description="Pyrroline-5-carboxylate reductase catalytic N-terminal" evidence="2">
    <location>
        <begin position="2"/>
        <end position="105"/>
    </location>
</feature>
<evidence type="ECO:0000313" key="4">
    <source>
        <dbReference type="Proteomes" id="UP000602198"/>
    </source>
</evidence>
<keyword evidence="1" id="KW-0560">Oxidoreductase</keyword>
<comment type="caution">
    <text evidence="3">The sequence shown here is derived from an EMBL/GenBank/DDBJ whole genome shotgun (WGS) entry which is preliminary data.</text>
</comment>
<protein>
    <submittedName>
        <fullName evidence="3">NAD(P)-binding domain-containing protein</fullName>
    </submittedName>
</protein>
<proteinExistence type="predicted"/>
<organism evidence="3 4">
    <name type="scientific">Nocardia acididurans</name>
    <dbReference type="NCBI Taxonomy" id="2802282"/>
    <lineage>
        <taxon>Bacteria</taxon>
        <taxon>Bacillati</taxon>
        <taxon>Actinomycetota</taxon>
        <taxon>Actinomycetes</taxon>
        <taxon>Mycobacteriales</taxon>
        <taxon>Nocardiaceae</taxon>
        <taxon>Nocardia</taxon>
    </lineage>
</organism>
<reference evidence="3 4" key="1">
    <citation type="submission" date="2021-01" db="EMBL/GenBank/DDBJ databases">
        <title>WGS of actinomycetes isolated from Thailand.</title>
        <authorList>
            <person name="Thawai C."/>
        </authorList>
    </citation>
    <scope>NUCLEOTIDE SEQUENCE [LARGE SCALE GENOMIC DNA]</scope>
    <source>
        <strain evidence="3 4">LPG 2</strain>
    </source>
</reference>
<evidence type="ECO:0000313" key="3">
    <source>
        <dbReference type="EMBL" id="MBL1079619.1"/>
    </source>
</evidence>
<gene>
    <name evidence="3" type="ORF">JK358_34965</name>
</gene>
<evidence type="ECO:0000259" key="2">
    <source>
        <dbReference type="Pfam" id="PF03807"/>
    </source>
</evidence>
<evidence type="ECO:0000256" key="1">
    <source>
        <dbReference type="ARBA" id="ARBA00023002"/>
    </source>
</evidence>
<dbReference type="PANTHER" id="PTHR14239">
    <property type="entry name" value="DUDULIN-RELATED"/>
    <property type="match status" value="1"/>
</dbReference>
<keyword evidence="4" id="KW-1185">Reference proteome</keyword>
<sequence>MKVAVLGTGAGARAHIARLLELGHRVTVGTRDPVATLARSGPDRTGAPPYRDWLVGYPQATPVSFEKAAAAADVVINGIEGSHAVDALVNVRAELTGTVLIDYAVPFVHEPEPDLPWHVPWGVMPAMDPAITDSLGERIQRALPGTRVVKTFVTQHQDVVVDPKSIGDADHTMFLAGDHPCAKTVAAELLNEYGWNDILDLGALANARALELECYLHMAIEFALGRQFGLKVI</sequence>
<dbReference type="InterPro" id="IPR051267">
    <property type="entry name" value="STEAP_metalloreductase"/>
</dbReference>
<dbReference type="EMBL" id="JAERRJ010000018">
    <property type="protein sequence ID" value="MBL1079619.1"/>
    <property type="molecule type" value="Genomic_DNA"/>
</dbReference>
<dbReference type="Pfam" id="PF03807">
    <property type="entry name" value="F420_oxidored"/>
    <property type="match status" value="1"/>
</dbReference>
<dbReference type="RefSeq" id="WP_201956688.1">
    <property type="nucleotide sequence ID" value="NZ_JAERRJ010000018.1"/>
</dbReference>
<dbReference type="Gene3D" id="3.40.50.720">
    <property type="entry name" value="NAD(P)-binding Rossmann-like Domain"/>
    <property type="match status" value="1"/>
</dbReference>
<dbReference type="InterPro" id="IPR036291">
    <property type="entry name" value="NAD(P)-bd_dom_sf"/>
</dbReference>
<dbReference type="SUPFAM" id="SSF51735">
    <property type="entry name" value="NAD(P)-binding Rossmann-fold domains"/>
    <property type="match status" value="1"/>
</dbReference>
<dbReference type="Proteomes" id="UP000602198">
    <property type="component" value="Unassembled WGS sequence"/>
</dbReference>
<accession>A0ABS1MGB3</accession>